<evidence type="ECO:0000259" key="5">
    <source>
        <dbReference type="PROSITE" id="PS50102"/>
    </source>
</evidence>
<protein>
    <submittedName>
        <fullName evidence="6">RNA-binding protein BRN1</fullName>
    </submittedName>
</protein>
<dbReference type="CDD" id="cd12362">
    <property type="entry name" value="RRM3_CELF1-6"/>
    <property type="match status" value="1"/>
</dbReference>
<dbReference type="Pfam" id="PF00076">
    <property type="entry name" value="RRM_1"/>
    <property type="match status" value="3"/>
</dbReference>
<evidence type="ECO:0000256" key="3">
    <source>
        <dbReference type="PROSITE-ProRule" id="PRU00176"/>
    </source>
</evidence>
<dbReference type="GO" id="GO:0003723">
    <property type="term" value="F:RNA binding"/>
    <property type="evidence" value="ECO:0007669"/>
    <property type="project" value="UniProtKB-UniRule"/>
</dbReference>
<feature type="region of interest" description="Disordered" evidence="4">
    <location>
        <begin position="339"/>
        <end position="364"/>
    </location>
</feature>
<dbReference type="STRING" id="1194695.A0A5A7UR22"/>
<dbReference type="AlphaFoldDB" id="A0A5A7UR22"/>
<organism evidence="6 7">
    <name type="scientific">Cucumis melo var. makuwa</name>
    <name type="common">Oriental melon</name>
    <dbReference type="NCBI Taxonomy" id="1194695"/>
    <lineage>
        <taxon>Eukaryota</taxon>
        <taxon>Viridiplantae</taxon>
        <taxon>Streptophyta</taxon>
        <taxon>Embryophyta</taxon>
        <taxon>Tracheophyta</taxon>
        <taxon>Spermatophyta</taxon>
        <taxon>Magnoliopsida</taxon>
        <taxon>eudicotyledons</taxon>
        <taxon>Gunneridae</taxon>
        <taxon>Pentapetalae</taxon>
        <taxon>rosids</taxon>
        <taxon>fabids</taxon>
        <taxon>Cucurbitales</taxon>
        <taxon>Cucurbitaceae</taxon>
        <taxon>Benincaseae</taxon>
        <taxon>Cucumis</taxon>
    </lineage>
</organism>
<feature type="compositionally biased region" description="Basic and acidic residues" evidence="4">
    <location>
        <begin position="1"/>
        <end position="14"/>
    </location>
</feature>
<feature type="domain" description="RRM" evidence="5">
    <location>
        <begin position="22"/>
        <end position="120"/>
    </location>
</feature>
<proteinExistence type="predicted"/>
<dbReference type="SUPFAM" id="SSF54928">
    <property type="entry name" value="RNA-binding domain, RBD"/>
    <property type="match status" value="2"/>
</dbReference>
<feature type="region of interest" description="Disordered" evidence="4">
    <location>
        <begin position="1"/>
        <end position="21"/>
    </location>
</feature>
<feature type="compositionally biased region" description="Polar residues" evidence="4">
    <location>
        <begin position="349"/>
        <end position="358"/>
    </location>
</feature>
<dbReference type="InterPro" id="IPR035979">
    <property type="entry name" value="RBD_domain_sf"/>
</dbReference>
<feature type="domain" description="RRM" evidence="5">
    <location>
        <begin position="371"/>
        <end position="449"/>
    </location>
</feature>
<dbReference type="SMART" id="SM00360">
    <property type="entry name" value="RRM"/>
    <property type="match status" value="3"/>
</dbReference>
<dbReference type="PANTHER" id="PTHR24012">
    <property type="entry name" value="RNA BINDING PROTEIN"/>
    <property type="match status" value="1"/>
</dbReference>
<evidence type="ECO:0000256" key="2">
    <source>
        <dbReference type="ARBA" id="ARBA00022884"/>
    </source>
</evidence>
<dbReference type="InterPro" id="IPR012677">
    <property type="entry name" value="Nucleotide-bd_a/b_plait_sf"/>
</dbReference>
<name>A0A5A7UR22_CUCMM</name>
<evidence type="ECO:0000256" key="1">
    <source>
        <dbReference type="ARBA" id="ARBA00022737"/>
    </source>
</evidence>
<dbReference type="Gene3D" id="3.30.70.330">
    <property type="match status" value="3"/>
</dbReference>
<evidence type="ECO:0000313" key="7">
    <source>
        <dbReference type="Proteomes" id="UP000321393"/>
    </source>
</evidence>
<keyword evidence="2 3" id="KW-0694">RNA-binding</keyword>
<accession>A0A5A7UR22</accession>
<comment type="caution">
    <text evidence="6">The sequence shown here is derived from an EMBL/GenBank/DDBJ whole genome shotgun (WGS) entry which is preliminary data.</text>
</comment>
<gene>
    <name evidence="6" type="ORF">E6C27_scaffold497G00150</name>
</gene>
<dbReference type="EMBL" id="SSTE01007192">
    <property type="protein sequence ID" value="KAA0057544.1"/>
    <property type="molecule type" value="Genomic_DNA"/>
</dbReference>
<dbReference type="PRINTS" id="PR00961">
    <property type="entry name" value="HUDSXLRNA"/>
</dbReference>
<dbReference type="PROSITE" id="PS50102">
    <property type="entry name" value="RRM"/>
    <property type="match status" value="3"/>
</dbReference>
<dbReference type="Proteomes" id="UP000321393">
    <property type="component" value="Unassembled WGS sequence"/>
</dbReference>
<dbReference type="FunFam" id="3.30.70.330:FF:000216">
    <property type="entry name" value="RNA-binding protein BRN1 isoform X1"/>
    <property type="match status" value="1"/>
</dbReference>
<keyword evidence="1" id="KW-0677">Repeat</keyword>
<evidence type="ECO:0000313" key="6">
    <source>
        <dbReference type="EMBL" id="KAA0057544.1"/>
    </source>
</evidence>
<sequence>MAEGSRGGERKESSNQEEEDSVKLFVGQVPKHMTEPQLLTMFQEFALVDEVNIIRDKTTRASRGVFFFFFSPFDFNFNYFSCCFVICPSRQEADKAVNACHNKKTLPGASSPLQVKYADGELERLAEHKLFIGMLPKNVSEDEVSGLFSQYGTIKDLQILRGSQQTSKGCAFLKYETKDQAVAALEAINGKCKMEGSSVPLVVKWADTEKERQARKAQKAQSQATNVLNADSQHPSLFGAMPLGYVPPYNGYGYQAPGSYGLMQYHLPPMQNQSGFPNMIPQLNQGNAMRGIPPDLGPGMATRNYAMPPASYSAYPGVPALQHPMAYPGGMMSPGVVSSSPGPGPFTGGKNSPTSSMGKGSGGQIEGPPGANLFIYHIPQEFGDRELANSFRAFGRVLSAKVFVDKTSGVSKCFGFVSYDSAEAAQSAISMMNGCQLGGKKLKVQLKRDNKQSKPY</sequence>
<dbReference type="CDD" id="cd12361">
    <property type="entry name" value="RRM1_2_CELF1-6_like"/>
    <property type="match status" value="1"/>
</dbReference>
<dbReference type="GO" id="GO:1990904">
    <property type="term" value="C:ribonucleoprotein complex"/>
    <property type="evidence" value="ECO:0007669"/>
    <property type="project" value="InterPro"/>
</dbReference>
<dbReference type="FunFam" id="3.30.70.330:FF:000334">
    <property type="entry name" value="RNA-binding protein BRN1"/>
    <property type="match status" value="1"/>
</dbReference>
<dbReference type="InterPro" id="IPR000504">
    <property type="entry name" value="RRM_dom"/>
</dbReference>
<dbReference type="OrthoDB" id="410044at2759"/>
<evidence type="ECO:0000256" key="4">
    <source>
        <dbReference type="SAM" id="MobiDB-lite"/>
    </source>
</evidence>
<reference evidence="6 7" key="1">
    <citation type="submission" date="2019-08" db="EMBL/GenBank/DDBJ databases">
        <title>Draft genome sequences of two oriental melons (Cucumis melo L. var makuwa).</title>
        <authorList>
            <person name="Kwon S.-Y."/>
        </authorList>
    </citation>
    <scope>NUCLEOTIDE SEQUENCE [LARGE SCALE GENOMIC DNA]</scope>
    <source>
        <strain evidence="7">cv. SW 3</strain>
        <tissue evidence="6">Leaf</tissue>
    </source>
</reference>
<dbReference type="InterPro" id="IPR002343">
    <property type="entry name" value="Hud_Sxl_RNA"/>
</dbReference>
<feature type="domain" description="RRM" evidence="5">
    <location>
        <begin position="128"/>
        <end position="208"/>
    </location>
</feature>